<organism evidence="2 3">
    <name type="scientific">Vibrio olivae</name>
    <dbReference type="NCBI Taxonomy" id="1243002"/>
    <lineage>
        <taxon>Bacteria</taxon>
        <taxon>Pseudomonadati</taxon>
        <taxon>Pseudomonadota</taxon>
        <taxon>Gammaproteobacteria</taxon>
        <taxon>Vibrionales</taxon>
        <taxon>Vibrionaceae</taxon>
        <taxon>Vibrio</taxon>
    </lineage>
</organism>
<gene>
    <name evidence="2" type="ORF">ACFFUV_11620</name>
</gene>
<name>A0ABV5HNT1_9VIBR</name>
<keyword evidence="1" id="KW-1133">Transmembrane helix</keyword>
<dbReference type="EMBL" id="JBHMEP010000002">
    <property type="protein sequence ID" value="MFB9135610.1"/>
    <property type="molecule type" value="Genomic_DNA"/>
</dbReference>
<evidence type="ECO:0008006" key="4">
    <source>
        <dbReference type="Google" id="ProtNLM"/>
    </source>
</evidence>
<protein>
    <recommendedName>
        <fullName evidence="4">DUF4345 domain-containing protein</fullName>
    </recommendedName>
</protein>
<feature type="transmembrane region" description="Helical" evidence="1">
    <location>
        <begin position="7"/>
        <end position="24"/>
    </location>
</feature>
<feature type="transmembrane region" description="Helical" evidence="1">
    <location>
        <begin position="74"/>
        <end position="99"/>
    </location>
</feature>
<feature type="transmembrane region" description="Helical" evidence="1">
    <location>
        <begin position="44"/>
        <end position="62"/>
    </location>
</feature>
<evidence type="ECO:0000256" key="1">
    <source>
        <dbReference type="SAM" id="Phobius"/>
    </source>
</evidence>
<evidence type="ECO:0000313" key="3">
    <source>
        <dbReference type="Proteomes" id="UP001589645"/>
    </source>
</evidence>
<keyword evidence="3" id="KW-1185">Reference proteome</keyword>
<proteinExistence type="predicted"/>
<keyword evidence="1" id="KW-0812">Transmembrane</keyword>
<dbReference type="RefSeq" id="WP_390192756.1">
    <property type="nucleotide sequence ID" value="NZ_JBHMEP010000002.1"/>
</dbReference>
<keyword evidence="1" id="KW-0472">Membrane</keyword>
<accession>A0ABV5HNT1</accession>
<sequence>MSTQRFACYYLALFVGTFIIRAAFIPDVNTLGSTYTQAYTSVYFISKPELVLIAVYGLMVCCSVKRAGYSGRSYLLFFPLFAGIFDVLLAPFLFMPTILKILGLLFGLLGPIQDDIHLRSQSSLSR</sequence>
<comment type="caution">
    <text evidence="2">The sequence shown here is derived from an EMBL/GenBank/DDBJ whole genome shotgun (WGS) entry which is preliminary data.</text>
</comment>
<dbReference type="Proteomes" id="UP001589645">
    <property type="component" value="Unassembled WGS sequence"/>
</dbReference>
<reference evidence="2 3" key="1">
    <citation type="submission" date="2024-09" db="EMBL/GenBank/DDBJ databases">
        <authorList>
            <person name="Sun Q."/>
            <person name="Mori K."/>
        </authorList>
    </citation>
    <scope>NUCLEOTIDE SEQUENCE [LARGE SCALE GENOMIC DNA]</scope>
    <source>
        <strain evidence="2 3">CECT 8064</strain>
    </source>
</reference>
<evidence type="ECO:0000313" key="2">
    <source>
        <dbReference type="EMBL" id="MFB9135610.1"/>
    </source>
</evidence>